<comment type="caution">
    <text evidence="1">The sequence shown here is derived from an EMBL/GenBank/DDBJ whole genome shotgun (WGS) entry which is preliminary data.</text>
</comment>
<keyword evidence="2" id="KW-1185">Reference proteome</keyword>
<dbReference type="Gene3D" id="3.30.420.130">
    <property type="entry name" value="Dinitrogenase iron-molybdenum cofactor biosynthesis domain"/>
    <property type="match status" value="1"/>
</dbReference>
<evidence type="ECO:0000313" key="1">
    <source>
        <dbReference type="EMBL" id="KAB1640303.1"/>
    </source>
</evidence>
<dbReference type="SUPFAM" id="SSF53146">
    <property type="entry name" value="Nitrogenase accessory factor-like"/>
    <property type="match status" value="1"/>
</dbReference>
<sequence length="135" mass="13901">MRIAVACDGLNVAAQASGCASFTCYAVNHGIISGCCNVPNMGITIFESVETLCQIDTDVLIAGSFDEDIRAALAAAGIEPAVTALAAPKEAADAYLHATLMGETGLEDACASAEPLDELDDAFARIEYKLVARSA</sequence>
<evidence type="ECO:0008006" key="3">
    <source>
        <dbReference type="Google" id="ProtNLM"/>
    </source>
</evidence>
<dbReference type="RefSeq" id="WP_151431926.1">
    <property type="nucleotide sequence ID" value="NZ_JANJZI010000015.1"/>
</dbReference>
<dbReference type="InterPro" id="IPR036105">
    <property type="entry name" value="DiNase_FeMo-co_biosyn_sf"/>
</dbReference>
<dbReference type="EMBL" id="WAJS01000045">
    <property type="protein sequence ID" value="KAB1640303.1"/>
    <property type="molecule type" value="Genomic_DNA"/>
</dbReference>
<dbReference type="AlphaFoldDB" id="A0A7C8FYG6"/>
<proteinExistence type="predicted"/>
<dbReference type="PROSITE" id="PS51257">
    <property type="entry name" value="PROKAR_LIPOPROTEIN"/>
    <property type="match status" value="1"/>
</dbReference>
<name>A0A7C8FYG6_9ACTN</name>
<organism evidence="1 2">
    <name type="scientific">Adlercreutzia muris</name>
    <dbReference type="NCBI Taxonomy" id="1796610"/>
    <lineage>
        <taxon>Bacteria</taxon>
        <taxon>Bacillati</taxon>
        <taxon>Actinomycetota</taxon>
        <taxon>Coriobacteriia</taxon>
        <taxon>Eggerthellales</taxon>
        <taxon>Eggerthellaceae</taxon>
        <taxon>Adlercreutzia</taxon>
    </lineage>
</organism>
<accession>A0A7C8FYG6</accession>
<dbReference type="Proteomes" id="UP000479639">
    <property type="component" value="Unassembled WGS sequence"/>
</dbReference>
<protein>
    <recommendedName>
        <fullName evidence="3">Dinitrogenase iron-molybdenum cofactor biosynthesis domain-containing protein</fullName>
    </recommendedName>
</protein>
<gene>
    <name evidence="1" type="ORF">F8D48_10595</name>
</gene>
<evidence type="ECO:0000313" key="2">
    <source>
        <dbReference type="Proteomes" id="UP000479639"/>
    </source>
</evidence>
<reference evidence="1 2" key="1">
    <citation type="submission" date="2019-09" db="EMBL/GenBank/DDBJ databases">
        <title>Whole genome shotgun sequencing (WGS) of Ellagibacter isourolithinifaciens DSM 104140(T) and Adlercreutzia muris DSM 29508(T).</title>
        <authorList>
            <person name="Stoll D.A."/>
            <person name="Danylec N."/>
            <person name="Huch M."/>
        </authorList>
    </citation>
    <scope>NUCLEOTIDE SEQUENCE [LARGE SCALE GENOMIC DNA]</scope>
    <source>
        <strain evidence="1 2">DSM 29508</strain>
    </source>
</reference>